<proteinExistence type="predicted"/>
<comment type="caution">
    <text evidence="1">The sequence shown here is derived from an EMBL/GenBank/DDBJ whole genome shotgun (WGS) entry which is preliminary data.</text>
</comment>
<protein>
    <submittedName>
        <fullName evidence="1">Uncharacterized protein</fullName>
    </submittedName>
</protein>
<organism evidence="1 2">
    <name type="scientific">Thioclava indica</name>
    <dbReference type="NCBI Taxonomy" id="1353528"/>
    <lineage>
        <taxon>Bacteria</taxon>
        <taxon>Pseudomonadati</taxon>
        <taxon>Pseudomonadota</taxon>
        <taxon>Alphaproteobacteria</taxon>
        <taxon>Rhodobacterales</taxon>
        <taxon>Paracoccaceae</taxon>
        <taxon>Thioclava</taxon>
    </lineage>
</organism>
<sequence length="33" mass="3755">MRERCIFLLIHASGPRIGRTVSQFCAKYAAVEM</sequence>
<keyword evidence="2" id="KW-1185">Reference proteome</keyword>
<dbReference type="AlphaFoldDB" id="A0A074JPU2"/>
<accession>A0A074JPU2</accession>
<evidence type="ECO:0000313" key="2">
    <source>
        <dbReference type="Proteomes" id="UP000027471"/>
    </source>
</evidence>
<reference evidence="1 2" key="1">
    <citation type="journal article" date="2015" name="Antonie Van Leeuwenhoek">
        <title>Thioclava indica sp. nov., isolated from surface seawater of the Indian Ocean.</title>
        <authorList>
            <person name="Liu Y."/>
            <person name="Lai Q."/>
            <person name="Du J."/>
            <person name="Xu H."/>
            <person name="Jiang L."/>
            <person name="Shao Z."/>
        </authorList>
    </citation>
    <scope>NUCLEOTIDE SEQUENCE [LARGE SCALE GENOMIC DNA]</scope>
    <source>
        <strain evidence="1 2">DT23-4</strain>
    </source>
</reference>
<dbReference type="Proteomes" id="UP000027471">
    <property type="component" value="Unassembled WGS sequence"/>
</dbReference>
<dbReference type="EMBL" id="AUNB01000095">
    <property type="protein sequence ID" value="KEO51412.1"/>
    <property type="molecule type" value="Genomic_DNA"/>
</dbReference>
<name>A0A074JPU2_9RHOB</name>
<evidence type="ECO:0000313" key="1">
    <source>
        <dbReference type="EMBL" id="KEO51412.1"/>
    </source>
</evidence>
<gene>
    <name evidence="1" type="ORF">DT23_08995</name>
</gene>